<gene>
    <name evidence="1" type="ORF">P879_11027</name>
</gene>
<organism evidence="1 2">
    <name type="scientific">Paragonimus westermani</name>
    <dbReference type="NCBI Taxonomy" id="34504"/>
    <lineage>
        <taxon>Eukaryota</taxon>
        <taxon>Metazoa</taxon>
        <taxon>Spiralia</taxon>
        <taxon>Lophotrochozoa</taxon>
        <taxon>Platyhelminthes</taxon>
        <taxon>Trematoda</taxon>
        <taxon>Digenea</taxon>
        <taxon>Plagiorchiida</taxon>
        <taxon>Troglotremata</taxon>
        <taxon>Troglotrematidae</taxon>
        <taxon>Paragonimus</taxon>
    </lineage>
</organism>
<evidence type="ECO:0000313" key="2">
    <source>
        <dbReference type="Proteomes" id="UP000699462"/>
    </source>
</evidence>
<proteinExistence type="predicted"/>
<dbReference type="EMBL" id="JTDF01005430">
    <property type="protein sequence ID" value="KAF8566240.1"/>
    <property type="molecule type" value="Genomic_DNA"/>
</dbReference>
<keyword evidence="2" id="KW-1185">Reference proteome</keyword>
<reference evidence="1 2" key="1">
    <citation type="submission" date="2019-07" db="EMBL/GenBank/DDBJ databases">
        <title>Annotation for the trematode Paragonimus westermani.</title>
        <authorList>
            <person name="Choi Y.-J."/>
        </authorList>
    </citation>
    <scope>NUCLEOTIDE SEQUENCE [LARGE SCALE GENOMIC DNA]</scope>
    <source>
        <strain evidence="1">180907_Pwestermani</strain>
    </source>
</reference>
<name>A0A8T0DEQ2_9TREM</name>
<protein>
    <submittedName>
        <fullName evidence="1">Uncharacterized protein</fullName>
    </submittedName>
</protein>
<accession>A0A8T0DEQ2</accession>
<evidence type="ECO:0000313" key="1">
    <source>
        <dbReference type="EMBL" id="KAF8566240.1"/>
    </source>
</evidence>
<dbReference type="Proteomes" id="UP000699462">
    <property type="component" value="Unassembled WGS sequence"/>
</dbReference>
<sequence>MSPTRCASHLFHPLRASRSCHVSTVHIGAPPLVIRLCSCSAVPWLKNKIQTAQRLAFPPMHQKFRR</sequence>
<comment type="caution">
    <text evidence="1">The sequence shown here is derived from an EMBL/GenBank/DDBJ whole genome shotgun (WGS) entry which is preliminary data.</text>
</comment>
<dbReference type="AlphaFoldDB" id="A0A8T0DEQ2"/>